<gene>
    <name evidence="1" type="ORF">Apa02nite_066510</name>
</gene>
<name>A0ABQ4BIP9_9ACTN</name>
<dbReference type="Proteomes" id="UP000624709">
    <property type="component" value="Unassembled WGS sequence"/>
</dbReference>
<evidence type="ECO:0000313" key="2">
    <source>
        <dbReference type="Proteomes" id="UP000624709"/>
    </source>
</evidence>
<accession>A0ABQ4BIP9</accession>
<proteinExistence type="predicted"/>
<reference evidence="1 2" key="1">
    <citation type="submission" date="2021-01" db="EMBL/GenBank/DDBJ databases">
        <title>Whole genome shotgun sequence of Actinoplanes palleronii NBRC 14916.</title>
        <authorList>
            <person name="Komaki H."/>
            <person name="Tamura T."/>
        </authorList>
    </citation>
    <scope>NUCLEOTIDE SEQUENCE [LARGE SCALE GENOMIC DNA]</scope>
    <source>
        <strain evidence="1 2">NBRC 14916</strain>
    </source>
</reference>
<dbReference type="EMBL" id="BOMS01000106">
    <property type="protein sequence ID" value="GIE70543.1"/>
    <property type="molecule type" value="Genomic_DNA"/>
</dbReference>
<keyword evidence="2" id="KW-1185">Reference proteome</keyword>
<dbReference type="RefSeq" id="WP_203828554.1">
    <property type="nucleotide sequence ID" value="NZ_BAAATY010000034.1"/>
</dbReference>
<sequence>MPTTDPRREALLALSNPIEGKEAEFREWYWGTHIPEILALPAFVAAHRYVVPPDVTLGVSHRYATLYEVEGSADEARTLLYTSNLSGSDALDVTTAVVLPIAPGD</sequence>
<protein>
    <recommendedName>
        <fullName evidence="3">EthD domain-containing protein</fullName>
    </recommendedName>
</protein>
<comment type="caution">
    <text evidence="1">The sequence shown here is derived from an EMBL/GenBank/DDBJ whole genome shotgun (WGS) entry which is preliminary data.</text>
</comment>
<evidence type="ECO:0008006" key="3">
    <source>
        <dbReference type="Google" id="ProtNLM"/>
    </source>
</evidence>
<evidence type="ECO:0000313" key="1">
    <source>
        <dbReference type="EMBL" id="GIE70543.1"/>
    </source>
</evidence>
<organism evidence="1 2">
    <name type="scientific">Actinoplanes palleronii</name>
    <dbReference type="NCBI Taxonomy" id="113570"/>
    <lineage>
        <taxon>Bacteria</taxon>
        <taxon>Bacillati</taxon>
        <taxon>Actinomycetota</taxon>
        <taxon>Actinomycetes</taxon>
        <taxon>Micromonosporales</taxon>
        <taxon>Micromonosporaceae</taxon>
        <taxon>Actinoplanes</taxon>
    </lineage>
</organism>